<dbReference type="InParanoid" id="A0A1X7TCM3"/>
<dbReference type="SUPFAM" id="SSF48350">
    <property type="entry name" value="GTPase activation domain, GAP"/>
    <property type="match status" value="1"/>
</dbReference>
<dbReference type="PANTHER" id="PTHR10194:SF148">
    <property type="entry name" value="GTPASE-ACTIVATING PROTEIN"/>
    <property type="match status" value="1"/>
</dbReference>
<evidence type="ECO:0000256" key="2">
    <source>
        <dbReference type="ARBA" id="ARBA00022670"/>
    </source>
</evidence>
<dbReference type="Pfam" id="PF25010">
    <property type="entry name" value="ARM_UBP24_USP9X-Y"/>
    <property type="match status" value="1"/>
</dbReference>
<protein>
    <recommendedName>
        <fullName evidence="5">Ras-GAP domain-containing protein</fullName>
    </recommendedName>
</protein>
<dbReference type="InterPro" id="IPR001936">
    <property type="entry name" value="RasGAP_dom"/>
</dbReference>
<feature type="domain" description="Ras-GAP" evidence="5">
    <location>
        <begin position="91"/>
        <end position="204"/>
    </location>
</feature>
<name>A0A1X7TCM3_AMPQE</name>
<dbReference type="STRING" id="400682.A0A1X7TCM3"/>
<reference evidence="6" key="1">
    <citation type="submission" date="2017-05" db="UniProtKB">
        <authorList>
            <consortium name="EnsemblMetazoa"/>
        </authorList>
    </citation>
    <scope>IDENTIFICATION</scope>
</reference>
<evidence type="ECO:0000259" key="5">
    <source>
        <dbReference type="PROSITE" id="PS50018"/>
    </source>
</evidence>
<dbReference type="GO" id="GO:0008233">
    <property type="term" value="F:peptidase activity"/>
    <property type="evidence" value="ECO:0007669"/>
    <property type="project" value="UniProtKB-KW"/>
</dbReference>
<dbReference type="AlphaFoldDB" id="A0A1X7TCM3"/>
<keyword evidence="3" id="KW-0833">Ubl conjugation pathway</keyword>
<dbReference type="PANTHER" id="PTHR10194">
    <property type="entry name" value="RAS GTPASE-ACTIVATING PROTEINS"/>
    <property type="match status" value="1"/>
</dbReference>
<evidence type="ECO:0000313" key="6">
    <source>
        <dbReference type="EnsemblMetazoa" id="Aqu2.1.12105_001"/>
    </source>
</evidence>
<dbReference type="PROSITE" id="PS50018">
    <property type="entry name" value="RAS_GTPASE_ACTIV_2"/>
    <property type="match status" value="1"/>
</dbReference>
<dbReference type="InterPro" id="IPR008936">
    <property type="entry name" value="Rho_GTPase_activation_prot"/>
</dbReference>
<organism evidence="6">
    <name type="scientific">Amphimedon queenslandica</name>
    <name type="common">Sponge</name>
    <dbReference type="NCBI Taxonomy" id="400682"/>
    <lineage>
        <taxon>Eukaryota</taxon>
        <taxon>Metazoa</taxon>
        <taxon>Porifera</taxon>
        <taxon>Demospongiae</taxon>
        <taxon>Heteroscleromorpha</taxon>
        <taxon>Haplosclerida</taxon>
        <taxon>Niphatidae</taxon>
        <taxon>Amphimedon</taxon>
    </lineage>
</organism>
<proteinExistence type="predicted"/>
<dbReference type="Gene3D" id="1.10.506.10">
    <property type="entry name" value="GTPase Activation - p120gap, domain 1"/>
    <property type="match status" value="1"/>
</dbReference>
<evidence type="ECO:0000256" key="3">
    <source>
        <dbReference type="ARBA" id="ARBA00022786"/>
    </source>
</evidence>
<evidence type="ECO:0000256" key="1">
    <source>
        <dbReference type="ARBA" id="ARBA00022468"/>
    </source>
</evidence>
<sequence>MAAYSSDFKHLFSNLGQSYLLMVCFVNAFSGKLCDLKRYNFDGNHEAIVKNIHELLVKLAWDFSPNQLDHLFGCFQKSWVGASKKQRDELLDFIRRLAEDDKEGIMASKTDLLFFVENLISAITSSARSCPSVMKRIIHLLQTLSVKQFPEFEDKVQFNSISGFIFLRFFASAILNPKLFGLRPENPNHTVSRTLLLISKLFKI</sequence>
<evidence type="ECO:0000256" key="4">
    <source>
        <dbReference type="ARBA" id="ARBA00022801"/>
    </source>
</evidence>
<dbReference type="eggNOG" id="KOG1866">
    <property type="taxonomic scope" value="Eukaryota"/>
</dbReference>
<dbReference type="InterPro" id="IPR039360">
    <property type="entry name" value="Ras_GTPase"/>
</dbReference>
<keyword evidence="1" id="KW-0343">GTPase activation</keyword>
<dbReference type="GO" id="GO:0005096">
    <property type="term" value="F:GTPase activator activity"/>
    <property type="evidence" value="ECO:0007669"/>
    <property type="project" value="UniProtKB-KW"/>
</dbReference>
<accession>A0A1X7TCM3</accession>
<dbReference type="EnsemblMetazoa" id="Aqu2.1.12105_001">
    <property type="protein sequence ID" value="Aqu2.1.12105_001"/>
    <property type="gene ID" value="Aqu2.1.12105"/>
</dbReference>
<dbReference type="GO" id="GO:0006508">
    <property type="term" value="P:proteolysis"/>
    <property type="evidence" value="ECO:0007669"/>
    <property type="project" value="UniProtKB-KW"/>
</dbReference>
<dbReference type="eggNOG" id="KOG2059">
    <property type="taxonomic scope" value="Eukaryota"/>
</dbReference>
<keyword evidence="2" id="KW-0645">Protease</keyword>
<dbReference type="OrthoDB" id="1562946at2759"/>
<dbReference type="InterPro" id="IPR056850">
    <property type="entry name" value="ARM_UBP34_24_USP9X_Y"/>
</dbReference>
<keyword evidence="4" id="KW-0378">Hydrolase</keyword>